<dbReference type="OrthoDB" id="10546589at2759"/>
<evidence type="ECO:0000313" key="2">
    <source>
        <dbReference type="EMBL" id="CZR65487.1"/>
    </source>
</evidence>
<organism evidence="2 3">
    <name type="scientific">Phialocephala subalpina</name>
    <dbReference type="NCBI Taxonomy" id="576137"/>
    <lineage>
        <taxon>Eukaryota</taxon>
        <taxon>Fungi</taxon>
        <taxon>Dikarya</taxon>
        <taxon>Ascomycota</taxon>
        <taxon>Pezizomycotina</taxon>
        <taxon>Leotiomycetes</taxon>
        <taxon>Helotiales</taxon>
        <taxon>Mollisiaceae</taxon>
        <taxon>Phialocephala</taxon>
        <taxon>Phialocephala fortinii species complex</taxon>
    </lineage>
</organism>
<dbReference type="Proteomes" id="UP000184330">
    <property type="component" value="Unassembled WGS sequence"/>
</dbReference>
<protein>
    <submittedName>
        <fullName evidence="2">Uncharacterized protein</fullName>
    </submittedName>
</protein>
<name>A0A1L7XKM2_9HELO</name>
<reference evidence="2 3" key="1">
    <citation type="submission" date="2016-03" db="EMBL/GenBank/DDBJ databases">
        <authorList>
            <person name="Ploux O."/>
        </authorList>
    </citation>
    <scope>NUCLEOTIDE SEQUENCE [LARGE SCALE GENOMIC DNA]</scope>
    <source>
        <strain evidence="2 3">UAMH 11012</strain>
    </source>
</reference>
<dbReference type="EMBL" id="FJOG01000031">
    <property type="protein sequence ID" value="CZR65487.1"/>
    <property type="molecule type" value="Genomic_DNA"/>
</dbReference>
<keyword evidence="3" id="KW-1185">Reference proteome</keyword>
<dbReference type="AlphaFoldDB" id="A0A1L7XKM2"/>
<keyword evidence="1" id="KW-0472">Membrane</keyword>
<keyword evidence="1" id="KW-1133">Transmembrane helix</keyword>
<accession>A0A1L7XKM2</accession>
<keyword evidence="1" id="KW-0812">Transmembrane</keyword>
<evidence type="ECO:0000256" key="1">
    <source>
        <dbReference type="SAM" id="Phobius"/>
    </source>
</evidence>
<gene>
    <name evidence="2" type="ORF">PAC_15387</name>
</gene>
<feature type="transmembrane region" description="Helical" evidence="1">
    <location>
        <begin position="39"/>
        <end position="62"/>
    </location>
</feature>
<evidence type="ECO:0000313" key="3">
    <source>
        <dbReference type="Proteomes" id="UP000184330"/>
    </source>
</evidence>
<proteinExistence type="predicted"/>
<sequence>MPVLNFISPAGLPTATRYPWQHQLTRTSLDLSDAWTRGMLSGIIIAVVAISFLSLAAIAVCVRWREVKKTSTTDVEKSNISDLKKESGLGVGVVENNLGEECLVDGKGLNMESL</sequence>